<organism evidence="2 3">
    <name type="scientific">Pantoea osteomyelitidis</name>
    <dbReference type="NCBI Taxonomy" id="3230026"/>
    <lineage>
        <taxon>Bacteria</taxon>
        <taxon>Pseudomonadati</taxon>
        <taxon>Pseudomonadota</taxon>
        <taxon>Gammaproteobacteria</taxon>
        <taxon>Enterobacterales</taxon>
        <taxon>Erwiniaceae</taxon>
        <taxon>Pantoea</taxon>
    </lineage>
</organism>
<comment type="caution">
    <text evidence="2">The sequence shown here is derived from an EMBL/GenBank/DDBJ whole genome shotgun (WGS) entry which is preliminary data.</text>
</comment>
<accession>A0ABW7PXR2</accession>
<feature type="compositionally biased region" description="Polar residues" evidence="1">
    <location>
        <begin position="7"/>
        <end position="21"/>
    </location>
</feature>
<dbReference type="Proteomes" id="UP001611251">
    <property type="component" value="Unassembled WGS sequence"/>
</dbReference>
<sequence length="62" mass="6661">MDADRNPGQTQLSQDNISSTAQPLSAVGLLLPRKEAALNEKAAVDQKTEFFPGPVDNPQRLA</sequence>
<name>A0ABW7PXR2_9GAMM</name>
<dbReference type="RefSeq" id="WP_397215504.1">
    <property type="nucleotide sequence ID" value="NZ_JBGFSN010000004.1"/>
</dbReference>
<proteinExistence type="predicted"/>
<protein>
    <submittedName>
        <fullName evidence="2">Uncharacterized protein</fullName>
    </submittedName>
</protein>
<evidence type="ECO:0000313" key="3">
    <source>
        <dbReference type="Proteomes" id="UP001611251"/>
    </source>
</evidence>
<gene>
    <name evidence="2" type="ORF">ABU178_13185</name>
</gene>
<evidence type="ECO:0000313" key="2">
    <source>
        <dbReference type="EMBL" id="MFH8135123.1"/>
    </source>
</evidence>
<feature type="region of interest" description="Disordered" evidence="1">
    <location>
        <begin position="1"/>
        <end position="21"/>
    </location>
</feature>
<evidence type="ECO:0000256" key="1">
    <source>
        <dbReference type="SAM" id="MobiDB-lite"/>
    </source>
</evidence>
<keyword evidence="3" id="KW-1185">Reference proteome</keyword>
<reference evidence="2 3" key="1">
    <citation type="submission" date="2024-08" db="EMBL/GenBank/DDBJ databases">
        <title>Pantoea ronii - a newly identified human opportunistic pathogen.</title>
        <authorList>
            <person name="Keidar-Friedman D."/>
            <person name="Sorek N."/>
            <person name="Leshin-Carmel D."/>
            <person name="Tsur A."/>
            <person name="Amsalem M."/>
            <person name="Tolkach D."/>
            <person name="Brosh-Nissimov T."/>
        </authorList>
    </citation>
    <scope>NUCLEOTIDE SEQUENCE [LARGE SCALE GENOMIC DNA]</scope>
    <source>
        <strain evidence="2 3">AA23256</strain>
    </source>
</reference>
<dbReference type="EMBL" id="JBGFSN010000004">
    <property type="protein sequence ID" value="MFH8135123.1"/>
    <property type="molecule type" value="Genomic_DNA"/>
</dbReference>